<organism evidence="15 16">
    <name type="scientific">Pseudarthrobacter enclensis</name>
    <dbReference type="NCBI Taxonomy" id="993070"/>
    <lineage>
        <taxon>Bacteria</taxon>
        <taxon>Bacillati</taxon>
        <taxon>Actinomycetota</taxon>
        <taxon>Actinomycetes</taxon>
        <taxon>Micrococcales</taxon>
        <taxon>Micrococcaceae</taxon>
        <taxon>Pseudarthrobacter</taxon>
    </lineage>
</organism>
<dbReference type="Gene3D" id="1.10.3720.10">
    <property type="entry name" value="MetI-like"/>
    <property type="match status" value="1"/>
</dbReference>
<dbReference type="GO" id="GO:0015833">
    <property type="term" value="P:peptide transport"/>
    <property type="evidence" value="ECO:0007669"/>
    <property type="project" value="UniProtKB-KW"/>
</dbReference>
<evidence type="ECO:0000313" key="15">
    <source>
        <dbReference type="EMBL" id="KSU70751.1"/>
    </source>
</evidence>
<dbReference type="InterPro" id="IPR000515">
    <property type="entry name" value="MetI-like"/>
</dbReference>
<dbReference type="PROSITE" id="PS50928">
    <property type="entry name" value="ABC_TM1"/>
    <property type="match status" value="1"/>
</dbReference>
<keyword evidence="6" id="KW-0571">Peptide transport</keyword>
<dbReference type="CDD" id="cd06261">
    <property type="entry name" value="TM_PBP2"/>
    <property type="match status" value="1"/>
</dbReference>
<keyword evidence="8 12" id="KW-1133">Transmembrane helix</keyword>
<dbReference type="OrthoDB" id="6637947at2"/>
<dbReference type="Pfam" id="PF12911">
    <property type="entry name" value="OppC_N"/>
    <property type="match status" value="1"/>
</dbReference>
<evidence type="ECO:0000256" key="5">
    <source>
        <dbReference type="ARBA" id="ARBA00022692"/>
    </source>
</evidence>
<comment type="caution">
    <text evidence="15">The sequence shown here is derived from an EMBL/GenBank/DDBJ whole genome shotgun (WGS) entry which is preliminary data.</text>
</comment>
<dbReference type="GO" id="GO:0015031">
    <property type="term" value="P:protein transport"/>
    <property type="evidence" value="ECO:0007669"/>
    <property type="project" value="UniProtKB-KW"/>
</dbReference>
<evidence type="ECO:0000256" key="4">
    <source>
        <dbReference type="ARBA" id="ARBA00022519"/>
    </source>
</evidence>
<dbReference type="PANTHER" id="PTHR43386">
    <property type="entry name" value="OLIGOPEPTIDE TRANSPORT SYSTEM PERMEASE PROTEIN APPC"/>
    <property type="match status" value="1"/>
</dbReference>
<dbReference type="InterPro" id="IPR050366">
    <property type="entry name" value="BP-dependent_transpt_permease"/>
</dbReference>
<evidence type="ECO:0000256" key="6">
    <source>
        <dbReference type="ARBA" id="ARBA00022856"/>
    </source>
</evidence>
<feature type="transmembrane region" description="Helical" evidence="12">
    <location>
        <begin position="277"/>
        <end position="296"/>
    </location>
</feature>
<keyword evidence="4" id="KW-0997">Cell inner membrane</keyword>
<evidence type="ECO:0000256" key="13">
    <source>
        <dbReference type="SAM" id="MobiDB-lite"/>
    </source>
</evidence>
<evidence type="ECO:0000256" key="3">
    <source>
        <dbReference type="ARBA" id="ARBA00022475"/>
    </source>
</evidence>
<keyword evidence="7" id="KW-0653">Protein transport</keyword>
<feature type="transmembrane region" description="Helical" evidence="12">
    <location>
        <begin position="103"/>
        <end position="124"/>
    </location>
</feature>
<sequence>MTNLNAVDPAAAAQDAHLDSADVVIGKSTIIFRRFMRNKTAVAGLVIFLALTVFSFVGGFFTTWDKETIDPFNIGMPPSAEHFLGTSQAGIDLYAMTVEGTRISILIGLVVGLVSVLIAAVYGCTMAYFGGKVDKVMLFVLEALIMMPALLVVAVATSGGGAGLKRDLPSWLLLIIVLLVFSWMGTARLIRSLSMSLMQRDFVKAAQYMGVPPRRIVWRHLVPNIGSLLVLDITRGVTGAILAEVAFSFIGIGIKVPDVSLGVLIGGATSQVQTFPWMFWVPLTVMFLLTGSLAMMNDGLRDAFDPSSSSTGKARKARKIRVEKSK</sequence>
<dbReference type="InterPro" id="IPR035906">
    <property type="entry name" value="MetI-like_sf"/>
</dbReference>
<evidence type="ECO:0000256" key="11">
    <source>
        <dbReference type="ARBA" id="ARBA00072251"/>
    </source>
</evidence>
<protein>
    <recommendedName>
        <fullName evidence="11">Oligopeptide transport system permease protein OppC</fullName>
    </recommendedName>
</protein>
<evidence type="ECO:0000256" key="1">
    <source>
        <dbReference type="ARBA" id="ARBA00004429"/>
    </source>
</evidence>
<feature type="domain" description="ABC transmembrane type-1" evidence="14">
    <location>
        <begin position="105"/>
        <end position="297"/>
    </location>
</feature>
<dbReference type="GO" id="GO:0005886">
    <property type="term" value="C:plasma membrane"/>
    <property type="evidence" value="ECO:0007669"/>
    <property type="project" value="UniProtKB-SubCell"/>
</dbReference>
<feature type="transmembrane region" description="Helical" evidence="12">
    <location>
        <begin position="168"/>
        <end position="190"/>
    </location>
</feature>
<dbReference type="EMBL" id="LNQM01000009">
    <property type="protein sequence ID" value="KSU70751.1"/>
    <property type="molecule type" value="Genomic_DNA"/>
</dbReference>
<evidence type="ECO:0000313" key="16">
    <source>
        <dbReference type="Proteomes" id="UP000053199"/>
    </source>
</evidence>
<dbReference type="InterPro" id="IPR025966">
    <property type="entry name" value="OppC_N"/>
</dbReference>
<evidence type="ECO:0000256" key="12">
    <source>
        <dbReference type="RuleBase" id="RU363032"/>
    </source>
</evidence>
<dbReference type="PANTHER" id="PTHR43386:SF2">
    <property type="entry name" value="OLIGOPEPTIDE TRANSPORT SYSTEM PERMEASE PROTEIN OPPC"/>
    <property type="match status" value="1"/>
</dbReference>
<evidence type="ECO:0000256" key="9">
    <source>
        <dbReference type="ARBA" id="ARBA00023136"/>
    </source>
</evidence>
<proteinExistence type="inferred from homology"/>
<dbReference type="Pfam" id="PF00528">
    <property type="entry name" value="BPD_transp_1"/>
    <property type="match status" value="1"/>
</dbReference>
<accession>A0A0V8I7J8</accession>
<comment type="subcellular location">
    <subcellularLocation>
        <location evidence="1">Cell inner membrane</location>
        <topology evidence="1">Multi-pass membrane protein</topology>
    </subcellularLocation>
    <subcellularLocation>
        <location evidence="12">Cell membrane</location>
        <topology evidence="12">Multi-pass membrane protein</topology>
    </subcellularLocation>
</comment>
<feature type="transmembrane region" description="Helical" evidence="12">
    <location>
        <begin position="41"/>
        <end position="61"/>
    </location>
</feature>
<evidence type="ECO:0000259" key="14">
    <source>
        <dbReference type="PROSITE" id="PS50928"/>
    </source>
</evidence>
<keyword evidence="3" id="KW-1003">Cell membrane</keyword>
<keyword evidence="2 12" id="KW-0813">Transport</keyword>
<dbReference type="Proteomes" id="UP000053199">
    <property type="component" value="Unassembled WGS sequence"/>
</dbReference>
<feature type="region of interest" description="Disordered" evidence="13">
    <location>
        <begin position="304"/>
        <end position="326"/>
    </location>
</feature>
<comment type="similarity">
    <text evidence="10">Belongs to the binding-protein-dependent transport system permease family. OppBC subfamily.</text>
</comment>
<keyword evidence="9 12" id="KW-0472">Membrane</keyword>
<dbReference type="RefSeq" id="WP_058269309.1">
    <property type="nucleotide sequence ID" value="NZ_FMAZ01000008.1"/>
</dbReference>
<feature type="transmembrane region" description="Helical" evidence="12">
    <location>
        <begin position="136"/>
        <end position="156"/>
    </location>
</feature>
<dbReference type="STRING" id="993070.AS031_16835"/>
<name>A0A0V8I7J8_9MICC</name>
<dbReference type="SUPFAM" id="SSF161098">
    <property type="entry name" value="MetI-like"/>
    <property type="match status" value="1"/>
</dbReference>
<keyword evidence="5 12" id="KW-0812">Transmembrane</keyword>
<dbReference type="AlphaFoldDB" id="A0A0V8I7J8"/>
<evidence type="ECO:0000256" key="2">
    <source>
        <dbReference type="ARBA" id="ARBA00022448"/>
    </source>
</evidence>
<evidence type="ECO:0000256" key="10">
    <source>
        <dbReference type="ARBA" id="ARBA00024202"/>
    </source>
</evidence>
<keyword evidence="16" id="KW-1185">Reference proteome</keyword>
<feature type="transmembrane region" description="Helical" evidence="12">
    <location>
        <begin position="237"/>
        <end position="257"/>
    </location>
</feature>
<evidence type="ECO:0000256" key="8">
    <source>
        <dbReference type="ARBA" id="ARBA00022989"/>
    </source>
</evidence>
<dbReference type="GO" id="GO:0055085">
    <property type="term" value="P:transmembrane transport"/>
    <property type="evidence" value="ECO:0007669"/>
    <property type="project" value="InterPro"/>
</dbReference>
<gene>
    <name evidence="15" type="ORF">AS031_16835</name>
</gene>
<reference evidence="15 16" key="1">
    <citation type="journal article" date="2014" name="Arch. Microbiol.">
        <title>Arthrobacter enclensis sp. nov., isolated from sediment sample.</title>
        <authorList>
            <person name="Dastager S.G."/>
            <person name="Liu Q."/>
            <person name="Tang S.K."/>
            <person name="Krishnamurthi S."/>
            <person name="Lee J.C."/>
            <person name="Li W.J."/>
        </authorList>
    </citation>
    <scope>NUCLEOTIDE SEQUENCE [LARGE SCALE GENOMIC DNA]</scope>
    <source>
        <strain evidence="15 16">NIO-1008</strain>
    </source>
</reference>
<evidence type="ECO:0000256" key="7">
    <source>
        <dbReference type="ARBA" id="ARBA00022927"/>
    </source>
</evidence>